<organism evidence="3 4">
    <name type="scientific">Ramlibacter aquaticus</name>
    <dbReference type="NCBI Taxonomy" id="2780094"/>
    <lineage>
        <taxon>Bacteria</taxon>
        <taxon>Pseudomonadati</taxon>
        <taxon>Pseudomonadota</taxon>
        <taxon>Betaproteobacteria</taxon>
        <taxon>Burkholderiales</taxon>
        <taxon>Comamonadaceae</taxon>
        <taxon>Ramlibacter</taxon>
    </lineage>
</organism>
<sequence length="384" mass="40598">MSIALSPEFQAMLLGGLVGVMGVLALLSLLVGSAYGERSLHVHCAAIAAGIVALVLWRLGMPGPSAAGLLAVLALSTQNLRELTQHVGALRAAGRWISLTALAMGLLALAALWQPQLAVLAGLLAWGGAAGFVLVRAYGQSTPWVVWAMAGGLALFAGALAVALGQADAQGLALAGALCVWSLAQYLASVWRSRIFGERRTRAQAERLLDPLTGLSRPAVLEQRLHLARLLMRRFHHPTSLLLVQVDQVERLVALKGAELAEAAVLEAGTRVRDALGQGDLGARVGPHRFAVLSEGTDTAQAALDIAARVVAAGLRQPLNSLPDVYAQFRIVLCELPQDELPLQALLGPLGERLQADAQRQRERRIRVVPVEELAPPSSQSREG</sequence>
<evidence type="ECO:0000313" key="3">
    <source>
        <dbReference type="EMBL" id="MBE7939556.1"/>
    </source>
</evidence>
<comment type="caution">
    <text evidence="3">The sequence shown here is derived from an EMBL/GenBank/DDBJ whole genome shotgun (WGS) entry which is preliminary data.</text>
</comment>
<feature type="transmembrane region" description="Helical" evidence="1">
    <location>
        <begin position="119"/>
        <end position="138"/>
    </location>
</feature>
<evidence type="ECO:0000256" key="1">
    <source>
        <dbReference type="SAM" id="Phobius"/>
    </source>
</evidence>
<feature type="domain" description="GGDEF" evidence="2">
    <location>
        <begin position="197"/>
        <end position="369"/>
    </location>
</feature>
<dbReference type="InterPro" id="IPR029787">
    <property type="entry name" value="Nucleotide_cyclase"/>
</dbReference>
<dbReference type="Proteomes" id="UP000715965">
    <property type="component" value="Unassembled WGS sequence"/>
</dbReference>
<proteinExistence type="predicted"/>
<evidence type="ECO:0000259" key="2">
    <source>
        <dbReference type="SMART" id="SM00267"/>
    </source>
</evidence>
<keyword evidence="4" id="KW-1185">Reference proteome</keyword>
<evidence type="ECO:0000313" key="4">
    <source>
        <dbReference type="Proteomes" id="UP000715965"/>
    </source>
</evidence>
<dbReference type="SUPFAM" id="SSF55073">
    <property type="entry name" value="Nucleotide cyclase"/>
    <property type="match status" value="1"/>
</dbReference>
<dbReference type="EMBL" id="JADDOJ010000007">
    <property type="protein sequence ID" value="MBE7939556.1"/>
    <property type="molecule type" value="Genomic_DNA"/>
</dbReference>
<gene>
    <name evidence="3" type="ORF">IM725_03085</name>
</gene>
<dbReference type="InterPro" id="IPR000160">
    <property type="entry name" value="GGDEF_dom"/>
</dbReference>
<dbReference type="SMART" id="SM00267">
    <property type="entry name" value="GGDEF"/>
    <property type="match status" value="1"/>
</dbReference>
<name>A0ABR9SB93_9BURK</name>
<accession>A0ABR9SB93</accession>
<keyword evidence="1" id="KW-1133">Transmembrane helix</keyword>
<dbReference type="Gene3D" id="3.30.70.270">
    <property type="match status" value="1"/>
</dbReference>
<protein>
    <submittedName>
        <fullName evidence="3">GGDEF domain-containing protein</fullName>
    </submittedName>
</protein>
<dbReference type="RefSeq" id="WP_193779108.1">
    <property type="nucleotide sequence ID" value="NZ_JADDOJ010000007.1"/>
</dbReference>
<keyword evidence="1" id="KW-0472">Membrane</keyword>
<reference evidence="3 4" key="1">
    <citation type="submission" date="2020-10" db="EMBL/GenBank/DDBJ databases">
        <title>Draft genome of Ramlibacter aquaticus LMG 30558.</title>
        <authorList>
            <person name="Props R."/>
        </authorList>
    </citation>
    <scope>NUCLEOTIDE SEQUENCE [LARGE SCALE GENOMIC DNA]</scope>
    <source>
        <strain evidence="3 4">LMG 30558</strain>
    </source>
</reference>
<dbReference type="Pfam" id="PF00990">
    <property type="entry name" value="GGDEF"/>
    <property type="match status" value="1"/>
</dbReference>
<feature type="transmembrane region" description="Helical" evidence="1">
    <location>
        <begin position="12"/>
        <end position="32"/>
    </location>
</feature>
<feature type="transmembrane region" description="Helical" evidence="1">
    <location>
        <begin position="39"/>
        <end position="57"/>
    </location>
</feature>
<feature type="transmembrane region" description="Helical" evidence="1">
    <location>
        <begin position="92"/>
        <end position="113"/>
    </location>
</feature>
<dbReference type="InterPro" id="IPR043128">
    <property type="entry name" value="Rev_trsase/Diguanyl_cyclase"/>
</dbReference>
<keyword evidence="1" id="KW-0812">Transmembrane</keyword>
<feature type="transmembrane region" description="Helical" evidence="1">
    <location>
        <begin position="145"/>
        <end position="165"/>
    </location>
</feature>
<feature type="transmembrane region" description="Helical" evidence="1">
    <location>
        <begin position="171"/>
        <end position="191"/>
    </location>
</feature>